<reference evidence="1 2" key="1">
    <citation type="submission" date="2014-06" db="EMBL/GenBank/DDBJ databases">
        <title>Draft genome sequence of Bacillus gaemokensis JCM 15801 (MCCC 1A00707).</title>
        <authorList>
            <person name="Lai Q."/>
            <person name="Liu Y."/>
            <person name="Shao Z."/>
        </authorList>
    </citation>
    <scope>NUCLEOTIDE SEQUENCE [LARGE SCALE GENOMIC DNA]</scope>
    <source>
        <strain evidence="1 2">JCM 15801</strain>
    </source>
</reference>
<accession>A0A073KD32</accession>
<organism evidence="1 2">
    <name type="scientific">Bacillus gaemokensis</name>
    <dbReference type="NCBI Taxonomy" id="574375"/>
    <lineage>
        <taxon>Bacteria</taxon>
        <taxon>Bacillati</taxon>
        <taxon>Bacillota</taxon>
        <taxon>Bacilli</taxon>
        <taxon>Bacillales</taxon>
        <taxon>Bacillaceae</taxon>
        <taxon>Bacillus</taxon>
        <taxon>Bacillus cereus group</taxon>
    </lineage>
</organism>
<protein>
    <submittedName>
        <fullName evidence="1">Uncharacterized protein</fullName>
    </submittedName>
</protein>
<evidence type="ECO:0000313" key="1">
    <source>
        <dbReference type="EMBL" id="KEK24362.1"/>
    </source>
</evidence>
<gene>
    <name evidence="1" type="ORF">BAGA_26845</name>
</gene>
<evidence type="ECO:0000313" key="2">
    <source>
        <dbReference type="Proteomes" id="UP000027778"/>
    </source>
</evidence>
<dbReference type="Proteomes" id="UP000027778">
    <property type="component" value="Unassembled WGS sequence"/>
</dbReference>
<dbReference type="RefSeq" id="WP_033674436.1">
    <property type="nucleotide sequence ID" value="NZ_JOTM01000007.1"/>
</dbReference>
<dbReference type="OrthoDB" id="2911893at2"/>
<dbReference type="AlphaFoldDB" id="A0A073KD32"/>
<name>A0A073KD32_9BACI</name>
<dbReference type="eggNOG" id="ENOG5030D3W">
    <property type="taxonomic scope" value="Bacteria"/>
</dbReference>
<proteinExistence type="predicted"/>
<sequence length="105" mass="12369">MHEENAIQTLLLSQIEKLSQSFHYDFLYEIEQQKALCQILLRDDNGSIVATPLSFQMSINEVAGKGEFIFYNEHGEFHRQKFDIYTEDSIVKLLLFIQERLQVNQ</sequence>
<keyword evidence="2" id="KW-1185">Reference proteome</keyword>
<comment type="caution">
    <text evidence="1">The sequence shown here is derived from an EMBL/GenBank/DDBJ whole genome shotgun (WGS) entry which is preliminary data.</text>
</comment>
<dbReference type="EMBL" id="JOTM01000007">
    <property type="protein sequence ID" value="KEK24362.1"/>
    <property type="molecule type" value="Genomic_DNA"/>
</dbReference>